<protein>
    <submittedName>
        <fullName evidence="1">Uncharacterized protein</fullName>
    </submittedName>
</protein>
<evidence type="ECO:0000313" key="1">
    <source>
        <dbReference type="EMBL" id="KAI4341330.1"/>
    </source>
</evidence>
<gene>
    <name evidence="1" type="ORF">MLD38_026064</name>
</gene>
<dbReference type="EMBL" id="CM042886">
    <property type="protein sequence ID" value="KAI4341330.1"/>
    <property type="molecule type" value="Genomic_DNA"/>
</dbReference>
<accession>A0ACB9P449</accession>
<dbReference type="Proteomes" id="UP001057402">
    <property type="component" value="Chromosome 7"/>
</dbReference>
<name>A0ACB9P449_9MYRT</name>
<comment type="caution">
    <text evidence="1">The sequence shown here is derived from an EMBL/GenBank/DDBJ whole genome shotgun (WGS) entry which is preliminary data.</text>
</comment>
<sequence length="195" mass="21137">METPPEERRAPPAYDEEETSVAVATVLIVVLVAASSLLLLHVDYSREDGVARPLHFLVSGGVAGIRTHPYSPHRKLLHPPGSEVVNKPSRIPGEGCVRGDIIVIQGASSPLPNGIPAYTVEIINMCPSGCDISAIHLSCGWFSSAHLVNPRVFRRLRYDDCLVNDGKPLRTRETLSFLYASTYSYPLSVASVSCS</sequence>
<evidence type="ECO:0000313" key="2">
    <source>
        <dbReference type="Proteomes" id="UP001057402"/>
    </source>
</evidence>
<reference evidence="2" key="1">
    <citation type="journal article" date="2023" name="Front. Plant Sci.">
        <title>Chromosomal-level genome assembly of Melastoma candidum provides insights into trichome evolution.</title>
        <authorList>
            <person name="Zhong Y."/>
            <person name="Wu W."/>
            <person name="Sun C."/>
            <person name="Zou P."/>
            <person name="Liu Y."/>
            <person name="Dai S."/>
            <person name="Zhou R."/>
        </authorList>
    </citation>
    <scope>NUCLEOTIDE SEQUENCE [LARGE SCALE GENOMIC DNA]</scope>
</reference>
<organism evidence="1 2">
    <name type="scientific">Melastoma candidum</name>
    <dbReference type="NCBI Taxonomy" id="119954"/>
    <lineage>
        <taxon>Eukaryota</taxon>
        <taxon>Viridiplantae</taxon>
        <taxon>Streptophyta</taxon>
        <taxon>Embryophyta</taxon>
        <taxon>Tracheophyta</taxon>
        <taxon>Spermatophyta</taxon>
        <taxon>Magnoliopsida</taxon>
        <taxon>eudicotyledons</taxon>
        <taxon>Gunneridae</taxon>
        <taxon>Pentapetalae</taxon>
        <taxon>rosids</taxon>
        <taxon>malvids</taxon>
        <taxon>Myrtales</taxon>
        <taxon>Melastomataceae</taxon>
        <taxon>Melastomatoideae</taxon>
        <taxon>Melastomateae</taxon>
        <taxon>Melastoma</taxon>
    </lineage>
</organism>
<proteinExistence type="predicted"/>
<keyword evidence="2" id="KW-1185">Reference proteome</keyword>